<reference evidence="1 2" key="1">
    <citation type="submission" date="2021-03" db="EMBL/GenBank/DDBJ databases">
        <authorList>
            <person name="King G.J."/>
            <person name="Bancroft I."/>
            <person name="Baten A."/>
            <person name="Bloomfield J."/>
            <person name="Borpatragohain P."/>
            <person name="He Z."/>
            <person name="Irish N."/>
            <person name="Irwin J."/>
            <person name="Liu K."/>
            <person name="Mauleon R.P."/>
            <person name="Moore J."/>
            <person name="Morris R."/>
            <person name="Ostergaard L."/>
            <person name="Wang B."/>
            <person name="Wells R."/>
        </authorList>
    </citation>
    <scope>NUCLEOTIDE SEQUENCE [LARGE SCALE GENOMIC DNA]</scope>
    <source>
        <strain evidence="1">R-o-18</strain>
        <tissue evidence="1">Leaf</tissue>
    </source>
</reference>
<comment type="caution">
    <text evidence="1">The sequence shown here is derived from an EMBL/GenBank/DDBJ whole genome shotgun (WGS) entry which is preliminary data.</text>
</comment>
<organism evidence="1 2">
    <name type="scientific">Brassica rapa subsp. trilocularis</name>
    <dbReference type="NCBI Taxonomy" id="1813537"/>
    <lineage>
        <taxon>Eukaryota</taxon>
        <taxon>Viridiplantae</taxon>
        <taxon>Streptophyta</taxon>
        <taxon>Embryophyta</taxon>
        <taxon>Tracheophyta</taxon>
        <taxon>Spermatophyta</taxon>
        <taxon>Magnoliopsida</taxon>
        <taxon>eudicotyledons</taxon>
        <taxon>Gunneridae</taxon>
        <taxon>Pentapetalae</taxon>
        <taxon>rosids</taxon>
        <taxon>malvids</taxon>
        <taxon>Brassicales</taxon>
        <taxon>Brassicaceae</taxon>
        <taxon>Brassiceae</taxon>
        <taxon>Brassica</taxon>
    </lineage>
</organism>
<sequence>MPPPCGGGGAEGAVPGGSLYSFNTVQKWRRVNTETNDSANTGYLYLHVSVSFAITLSASIITTIPDPTIID</sequence>
<evidence type="ECO:0000313" key="1">
    <source>
        <dbReference type="EMBL" id="KAG5407944.1"/>
    </source>
</evidence>
<evidence type="ECO:0008006" key="3">
    <source>
        <dbReference type="Google" id="ProtNLM"/>
    </source>
</evidence>
<proteinExistence type="predicted"/>
<accession>A0ABQ7NAM9</accession>
<dbReference type="EMBL" id="JADBGQ010000002">
    <property type="protein sequence ID" value="KAG5407944.1"/>
    <property type="molecule type" value="Genomic_DNA"/>
</dbReference>
<name>A0ABQ7NAM9_BRACM</name>
<gene>
    <name evidence="1" type="primary">A02g500030.1_BraROA</name>
    <name evidence="1" type="ORF">IGI04_004263</name>
</gene>
<keyword evidence="2" id="KW-1185">Reference proteome</keyword>
<evidence type="ECO:0000313" key="2">
    <source>
        <dbReference type="Proteomes" id="UP000823674"/>
    </source>
</evidence>
<protein>
    <recommendedName>
        <fullName evidence="3">PGG domain-containing protein</fullName>
    </recommendedName>
</protein>
<dbReference type="Proteomes" id="UP000823674">
    <property type="component" value="Chromosome A02"/>
</dbReference>